<protein>
    <submittedName>
        <fullName evidence="1">Uncharacterized protein</fullName>
    </submittedName>
</protein>
<evidence type="ECO:0000313" key="2">
    <source>
        <dbReference type="Proteomes" id="UP001359559"/>
    </source>
</evidence>
<keyword evidence="2" id="KW-1185">Reference proteome</keyword>
<dbReference type="EMBL" id="JAYKXN010000008">
    <property type="protein sequence ID" value="KAK7262447.1"/>
    <property type="molecule type" value="Genomic_DNA"/>
</dbReference>
<evidence type="ECO:0000313" key="1">
    <source>
        <dbReference type="EMBL" id="KAK7262447.1"/>
    </source>
</evidence>
<accession>A0AAN9I1L9</accession>
<organism evidence="1 2">
    <name type="scientific">Clitoria ternatea</name>
    <name type="common">Butterfly pea</name>
    <dbReference type="NCBI Taxonomy" id="43366"/>
    <lineage>
        <taxon>Eukaryota</taxon>
        <taxon>Viridiplantae</taxon>
        <taxon>Streptophyta</taxon>
        <taxon>Embryophyta</taxon>
        <taxon>Tracheophyta</taxon>
        <taxon>Spermatophyta</taxon>
        <taxon>Magnoliopsida</taxon>
        <taxon>eudicotyledons</taxon>
        <taxon>Gunneridae</taxon>
        <taxon>Pentapetalae</taxon>
        <taxon>rosids</taxon>
        <taxon>fabids</taxon>
        <taxon>Fabales</taxon>
        <taxon>Fabaceae</taxon>
        <taxon>Papilionoideae</taxon>
        <taxon>50 kb inversion clade</taxon>
        <taxon>NPAAA clade</taxon>
        <taxon>indigoferoid/millettioid clade</taxon>
        <taxon>Phaseoleae</taxon>
        <taxon>Clitoria</taxon>
    </lineage>
</organism>
<name>A0AAN9I1L9_CLITE</name>
<gene>
    <name evidence="1" type="ORF">RJT34_30020</name>
</gene>
<reference evidence="1 2" key="1">
    <citation type="submission" date="2024-01" db="EMBL/GenBank/DDBJ databases">
        <title>The genomes of 5 underutilized Papilionoideae crops provide insights into root nodulation and disease resistance.</title>
        <authorList>
            <person name="Yuan L."/>
        </authorList>
    </citation>
    <scope>NUCLEOTIDE SEQUENCE [LARGE SCALE GENOMIC DNA]</scope>
    <source>
        <strain evidence="1">LY-2023</strain>
        <tissue evidence="1">Leaf</tissue>
    </source>
</reference>
<proteinExistence type="predicted"/>
<comment type="caution">
    <text evidence="1">The sequence shown here is derived from an EMBL/GenBank/DDBJ whole genome shotgun (WGS) entry which is preliminary data.</text>
</comment>
<dbReference type="AlphaFoldDB" id="A0AAN9I1L9"/>
<dbReference type="Proteomes" id="UP001359559">
    <property type="component" value="Unassembled WGS sequence"/>
</dbReference>
<sequence length="83" mass="9489">MYLVVWTNLHTEHTNSSCVNSVRDSLDSIFASLSLTQECFWLLQQILFINEIISSLFVCKLGVVDGVTMSSDLDLRRSARFSW</sequence>